<proteinExistence type="predicted"/>
<dbReference type="Gene3D" id="3.40.50.720">
    <property type="entry name" value="NAD(P)-binding Rossmann-like Domain"/>
    <property type="match status" value="1"/>
</dbReference>
<accession>A0A177MS91</accession>
<sequence length="542" mass="59638">MTSEQKQFTDSIACALAELGATQINFRLSNSQPVWQFELSDGDYVWPLELCPAGWDFCRLPSVNWLTSLPVWGWPHISGSGDVCVSDREGLDYDPSDITGVLSWLLAEVKRLLREIHGMSNCERLSLFADELEGYLKNLGARFAQLDEQFAANQSVYAEVHNQKLGLKTVPVLRRVNAGSTALVNCQQVRIGLLDVSINQLPPLRSELNANWWLHFLSCLDESQHVIATSPKHRGLVLRVANNYGHALLTLYWGNRGNKKPWGATVYILQRQDRDYLIRRTGGTVLDRHVLVAGVGAIGSRVAEHLVLAGVSKLTLVDQDMFTADNLGRHVLGKDAISKKKVESLASFLAERMPGIDIVPEATDIQRLLAKGIPANVDTIVLATGNAPLERAIVRQAYQEHWSMLIVSTSVEAVGLGGHVIAMRPGTAGCLDCLYIDPETQQPIPSMRTALIKPGQVVTRQLTGCGAFTPYTAIDATRTALIAAEHVINQMLGYSRWVGDTTQANNANISPSDTYWALRSQRISTFLSSSDFTHPECPCCSV</sequence>
<evidence type="ECO:0000313" key="2">
    <source>
        <dbReference type="EMBL" id="OAI08355.1"/>
    </source>
</evidence>
<evidence type="ECO:0000313" key="3">
    <source>
        <dbReference type="Proteomes" id="UP000078090"/>
    </source>
</evidence>
<comment type="caution">
    <text evidence="2">The sequence shown here is derived from an EMBL/GenBank/DDBJ whole genome shotgun (WGS) entry which is preliminary data.</text>
</comment>
<dbReference type="PANTHER" id="PTHR10953:SF102">
    <property type="entry name" value="ADENYLYLTRANSFERASE AND SULFURTRANSFERASE MOCS3"/>
    <property type="match status" value="1"/>
</dbReference>
<feature type="domain" description="THIF-type NAD/FAD binding fold" evidence="1">
    <location>
        <begin position="287"/>
        <end position="500"/>
    </location>
</feature>
<gene>
    <name evidence="2" type="ORF">A1332_07665</name>
</gene>
<dbReference type="InterPro" id="IPR045886">
    <property type="entry name" value="ThiF/MoeB/HesA"/>
</dbReference>
<dbReference type="GO" id="GO:0016779">
    <property type="term" value="F:nucleotidyltransferase activity"/>
    <property type="evidence" value="ECO:0007669"/>
    <property type="project" value="TreeGrafter"/>
</dbReference>
<dbReference type="CDD" id="cd01483">
    <property type="entry name" value="E1_enzyme_family"/>
    <property type="match status" value="1"/>
</dbReference>
<organism evidence="2 3">
    <name type="scientific">Methylomonas methanica</name>
    <dbReference type="NCBI Taxonomy" id="421"/>
    <lineage>
        <taxon>Bacteria</taxon>
        <taxon>Pseudomonadati</taxon>
        <taxon>Pseudomonadota</taxon>
        <taxon>Gammaproteobacteria</taxon>
        <taxon>Methylococcales</taxon>
        <taxon>Methylococcaceae</taxon>
        <taxon>Methylomonas</taxon>
    </lineage>
</organism>
<protein>
    <recommendedName>
        <fullName evidence="1">THIF-type NAD/FAD binding fold domain-containing protein</fullName>
    </recommendedName>
</protein>
<reference evidence="2 3" key="1">
    <citation type="submission" date="2016-03" db="EMBL/GenBank/DDBJ databases">
        <authorList>
            <person name="Ploux O."/>
        </authorList>
    </citation>
    <scope>NUCLEOTIDE SEQUENCE [LARGE SCALE GENOMIC DNA]</scope>
    <source>
        <strain evidence="2 3">R-45363</strain>
    </source>
</reference>
<dbReference type="GO" id="GO:0008641">
    <property type="term" value="F:ubiquitin-like modifier activating enzyme activity"/>
    <property type="evidence" value="ECO:0007669"/>
    <property type="project" value="InterPro"/>
</dbReference>
<dbReference type="PANTHER" id="PTHR10953">
    <property type="entry name" value="UBIQUITIN-ACTIVATING ENZYME E1"/>
    <property type="match status" value="1"/>
</dbReference>
<dbReference type="InterPro" id="IPR000594">
    <property type="entry name" value="ThiF_NAD_FAD-bd"/>
</dbReference>
<dbReference type="RefSeq" id="WP_064007131.1">
    <property type="nucleotide sequence ID" value="NZ_LUUG01000045.1"/>
</dbReference>
<dbReference type="AlphaFoldDB" id="A0A177MS91"/>
<dbReference type="SUPFAM" id="SSF69572">
    <property type="entry name" value="Activating enzymes of the ubiquitin-like proteins"/>
    <property type="match status" value="1"/>
</dbReference>
<dbReference type="Pfam" id="PF00899">
    <property type="entry name" value="ThiF"/>
    <property type="match status" value="1"/>
</dbReference>
<name>A0A177MS91_METMH</name>
<evidence type="ECO:0000259" key="1">
    <source>
        <dbReference type="Pfam" id="PF00899"/>
    </source>
</evidence>
<dbReference type="GO" id="GO:0004792">
    <property type="term" value="F:thiosulfate-cyanide sulfurtransferase activity"/>
    <property type="evidence" value="ECO:0007669"/>
    <property type="project" value="TreeGrafter"/>
</dbReference>
<dbReference type="EMBL" id="LUUG01000045">
    <property type="protein sequence ID" value="OAI08355.1"/>
    <property type="molecule type" value="Genomic_DNA"/>
</dbReference>
<dbReference type="InterPro" id="IPR035985">
    <property type="entry name" value="Ubiquitin-activating_enz"/>
</dbReference>
<dbReference type="Proteomes" id="UP000078090">
    <property type="component" value="Unassembled WGS sequence"/>
</dbReference>
<dbReference type="OrthoDB" id="6172929at2"/>
<dbReference type="GO" id="GO:0005737">
    <property type="term" value="C:cytoplasm"/>
    <property type="evidence" value="ECO:0007669"/>
    <property type="project" value="TreeGrafter"/>
</dbReference>